<proteinExistence type="predicted"/>
<dbReference type="AlphaFoldDB" id="A0AB35YRE4"/>
<keyword evidence="2" id="KW-0560">Oxidoreductase</keyword>
<dbReference type="InterPro" id="IPR032854">
    <property type="entry name" value="ALKBH3"/>
</dbReference>
<sequence>MKNIEEVISYHANFIPKKEANELFEHLMEIEELTRMMEITTFAGVHFKFDFGKIMFLDKDLIEQNKFPETVWGHNRIWSEQMLALKSQVEDFTGEKFKTCVCIYYPDGNAGVDYHSDKTAYGDTTVIPAISLGEERQFCFRENQTLEKSSMVLNHGSLLIMKADCQESFQHSLPVDPAYKNPRISITFRKFGY</sequence>
<dbReference type="Gene3D" id="2.60.120.590">
    <property type="entry name" value="Alpha-ketoglutarate-dependent dioxygenase AlkB-like"/>
    <property type="match status" value="1"/>
</dbReference>
<name>A0AB35YRE4_9FLAO</name>
<dbReference type="PANTHER" id="PTHR31212:SF4">
    <property type="entry name" value="ALPHA-KETOGLUTARATE-DEPENDENT DIOXYGENASE ALKB HOMOLOG 3"/>
    <property type="match status" value="1"/>
</dbReference>
<organism evidence="2 4">
    <name type="scientific">Aequorivita flava</name>
    <dbReference type="NCBI Taxonomy" id="3114371"/>
    <lineage>
        <taxon>Bacteria</taxon>
        <taxon>Pseudomonadati</taxon>
        <taxon>Bacteroidota</taxon>
        <taxon>Flavobacteriia</taxon>
        <taxon>Flavobacteriales</taxon>
        <taxon>Flavobacteriaceae</taxon>
        <taxon>Aequorivita</taxon>
    </lineage>
</organism>
<dbReference type="Pfam" id="PF13532">
    <property type="entry name" value="2OG-FeII_Oxy_2"/>
    <property type="match status" value="1"/>
</dbReference>
<dbReference type="PANTHER" id="PTHR31212">
    <property type="entry name" value="ALPHA-KETOGLUTARATE-DEPENDENT DIOXYGENASE ALKB HOMOLOG 3"/>
    <property type="match status" value="1"/>
</dbReference>
<dbReference type="SUPFAM" id="SSF51197">
    <property type="entry name" value="Clavaminate synthase-like"/>
    <property type="match status" value="1"/>
</dbReference>
<evidence type="ECO:0000313" key="3">
    <source>
        <dbReference type="EMBL" id="MEM0573182.1"/>
    </source>
</evidence>
<evidence type="ECO:0000259" key="1">
    <source>
        <dbReference type="PROSITE" id="PS51471"/>
    </source>
</evidence>
<reference evidence="2 5" key="1">
    <citation type="submission" date="2024-01" db="EMBL/GenBank/DDBJ databases">
        <title>Aequorivita flavus sp. nov., isolated from deep-sea sediment.</title>
        <authorList>
            <person name="Chen X."/>
        </authorList>
    </citation>
    <scope>NUCLEOTIDE SEQUENCE</scope>
    <source>
        <strain evidence="2">MCCC 1A16923</strain>
        <strain evidence="3 5">MCCC 1A16935</strain>
    </source>
</reference>
<dbReference type="InterPro" id="IPR037151">
    <property type="entry name" value="AlkB-like_sf"/>
</dbReference>
<gene>
    <name evidence="3" type="ORF">VZD24_06625</name>
    <name evidence="2" type="ORF">VZD85_05945</name>
</gene>
<evidence type="ECO:0000313" key="5">
    <source>
        <dbReference type="Proteomes" id="UP001390963"/>
    </source>
</evidence>
<dbReference type="Proteomes" id="UP001388259">
    <property type="component" value="Unassembled WGS sequence"/>
</dbReference>
<dbReference type="EMBL" id="JAZBJM010000003">
    <property type="protein sequence ID" value="MEM0517886.1"/>
    <property type="molecule type" value="Genomic_DNA"/>
</dbReference>
<accession>A0AB35YRE4</accession>
<dbReference type="GO" id="GO:0051213">
    <property type="term" value="F:dioxygenase activity"/>
    <property type="evidence" value="ECO:0007669"/>
    <property type="project" value="UniProtKB-KW"/>
</dbReference>
<keyword evidence="2" id="KW-0223">Dioxygenase</keyword>
<dbReference type="InterPro" id="IPR027450">
    <property type="entry name" value="AlkB-like"/>
</dbReference>
<feature type="domain" description="Fe2OG dioxygenase" evidence="1">
    <location>
        <begin position="96"/>
        <end position="192"/>
    </location>
</feature>
<comment type="caution">
    <text evidence="2">The sequence shown here is derived from an EMBL/GenBank/DDBJ whole genome shotgun (WGS) entry which is preliminary data.</text>
</comment>
<evidence type="ECO:0000313" key="2">
    <source>
        <dbReference type="EMBL" id="MEM0517886.1"/>
    </source>
</evidence>
<dbReference type="PROSITE" id="PS51471">
    <property type="entry name" value="FE2OG_OXY"/>
    <property type="match status" value="1"/>
</dbReference>
<protein>
    <submittedName>
        <fullName evidence="2">Alpha-ketoglutarate-dependent dioxygenase AlkB</fullName>
    </submittedName>
</protein>
<dbReference type="GO" id="GO:0006307">
    <property type="term" value="P:DNA alkylation repair"/>
    <property type="evidence" value="ECO:0007669"/>
    <property type="project" value="InterPro"/>
</dbReference>
<evidence type="ECO:0000313" key="4">
    <source>
        <dbReference type="Proteomes" id="UP001388259"/>
    </source>
</evidence>
<dbReference type="InterPro" id="IPR005123">
    <property type="entry name" value="Oxoglu/Fe-dep_dioxygenase_dom"/>
</dbReference>
<dbReference type="Proteomes" id="UP001390963">
    <property type="component" value="Unassembled WGS sequence"/>
</dbReference>
<keyword evidence="5" id="KW-1185">Reference proteome</keyword>
<dbReference type="RefSeq" id="WP_279449385.1">
    <property type="nucleotide sequence ID" value="NZ_JAZBJM010000003.1"/>
</dbReference>
<dbReference type="EMBL" id="JBANCF010000003">
    <property type="protein sequence ID" value="MEM0573182.1"/>
    <property type="molecule type" value="Genomic_DNA"/>
</dbReference>